<evidence type="ECO:0000256" key="1">
    <source>
        <dbReference type="SAM" id="Phobius"/>
    </source>
</evidence>
<dbReference type="Proteomes" id="UP001178277">
    <property type="component" value="Unassembled WGS sequence"/>
</dbReference>
<feature type="transmembrane region" description="Helical" evidence="1">
    <location>
        <begin position="25"/>
        <end position="45"/>
    </location>
</feature>
<accession>A0AA90NVZ5</accession>
<evidence type="ECO:0000313" key="2">
    <source>
        <dbReference type="EMBL" id="MDP1421180.1"/>
    </source>
</evidence>
<evidence type="ECO:0008006" key="4">
    <source>
        <dbReference type="Google" id="ProtNLM"/>
    </source>
</evidence>
<evidence type="ECO:0000313" key="3">
    <source>
        <dbReference type="Proteomes" id="UP001178277"/>
    </source>
</evidence>
<name>A0AA90NVZ5_9BACI</name>
<sequence>MILGSSQVVKGISETSDYVTPFTAFGPWIAILIMAFIVGCLYLGFRRRSKK</sequence>
<organism evidence="2 3">
    <name type="scientific">Peribacillus simplex</name>
    <dbReference type="NCBI Taxonomy" id="1478"/>
    <lineage>
        <taxon>Bacteria</taxon>
        <taxon>Bacillati</taxon>
        <taxon>Bacillota</taxon>
        <taxon>Bacilli</taxon>
        <taxon>Bacillales</taxon>
        <taxon>Bacillaceae</taxon>
        <taxon>Peribacillus</taxon>
    </lineage>
</organism>
<protein>
    <recommendedName>
        <fullName evidence="4">LPXTG cell wall anchor domain-containing protein</fullName>
    </recommendedName>
</protein>
<dbReference type="EMBL" id="JAUUTP010000035">
    <property type="protein sequence ID" value="MDP1421180.1"/>
    <property type="molecule type" value="Genomic_DNA"/>
</dbReference>
<dbReference type="RefSeq" id="WP_241637562.1">
    <property type="nucleotide sequence ID" value="NZ_JAUUTP010000035.1"/>
</dbReference>
<gene>
    <name evidence="2" type="ORF">Q8G35_23070</name>
</gene>
<keyword evidence="1" id="KW-1133">Transmembrane helix</keyword>
<keyword evidence="1" id="KW-0812">Transmembrane</keyword>
<dbReference type="AlphaFoldDB" id="A0AA90NVZ5"/>
<keyword evidence="1" id="KW-0472">Membrane</keyword>
<proteinExistence type="predicted"/>
<comment type="caution">
    <text evidence="2">The sequence shown here is derived from an EMBL/GenBank/DDBJ whole genome shotgun (WGS) entry which is preliminary data.</text>
</comment>
<reference evidence="2" key="1">
    <citation type="submission" date="2023-07" db="EMBL/GenBank/DDBJ databases">
        <title>Murine gut Bacillus species.</title>
        <authorList>
            <person name="Gutman E."/>
            <person name="Hashuel R."/>
            <person name="Litvak Y."/>
        </authorList>
    </citation>
    <scope>NUCLEOTIDE SEQUENCE</scope>
    <source>
        <strain evidence="2">RU283</strain>
    </source>
</reference>